<keyword evidence="4 6" id="KW-1133">Transmembrane helix</keyword>
<evidence type="ECO:0000313" key="7">
    <source>
        <dbReference type="EMBL" id="CAG9862538.1"/>
    </source>
</evidence>
<evidence type="ECO:0000256" key="5">
    <source>
        <dbReference type="ARBA" id="ARBA00023136"/>
    </source>
</evidence>
<reference evidence="7" key="1">
    <citation type="submission" date="2022-01" db="EMBL/GenBank/DDBJ databases">
        <authorList>
            <person name="King R."/>
        </authorList>
    </citation>
    <scope>NUCLEOTIDE SEQUENCE</scope>
</reference>
<evidence type="ECO:0000313" key="8">
    <source>
        <dbReference type="Proteomes" id="UP001153712"/>
    </source>
</evidence>
<sequence length="243" mass="28094">MFANFTFGLYSAVFVIVAVLMGCLGCFEKFALNSLRFVPIHPLKEIDETNNLRDLMGLMQYELCSEKHLIRDDLATQKASRTVEILRINHEEICVSIYDFNKCLDITFLFNTIVELGILIVDWYAVIAYLVYSFQEDEAFGLNILNIFFVLFHTYALFLFLKTFQQLKNMIHGLVTFLLEYSTRIYEPEEHQQVRLFIEKINNHRPFTACGVFTIDLGIAGPIAANILTYVLVALQFEVPDDE</sequence>
<dbReference type="GO" id="GO:0050909">
    <property type="term" value="P:sensory perception of taste"/>
    <property type="evidence" value="ECO:0007669"/>
    <property type="project" value="InterPro"/>
</dbReference>
<proteinExistence type="predicted"/>
<evidence type="ECO:0000256" key="3">
    <source>
        <dbReference type="ARBA" id="ARBA00022692"/>
    </source>
</evidence>
<evidence type="ECO:0000256" key="2">
    <source>
        <dbReference type="ARBA" id="ARBA00022475"/>
    </source>
</evidence>
<feature type="transmembrane region" description="Helical" evidence="6">
    <location>
        <begin position="6"/>
        <end position="27"/>
    </location>
</feature>
<dbReference type="OrthoDB" id="6748673at2759"/>
<accession>A0A9N9TSH9</accession>
<gene>
    <name evidence="7" type="ORF">PHYEVI_LOCUS8851</name>
</gene>
<dbReference type="AlphaFoldDB" id="A0A9N9TSH9"/>
<name>A0A9N9TSH9_PHYSR</name>
<dbReference type="InterPro" id="IPR013604">
    <property type="entry name" value="7TM_chemorcpt"/>
</dbReference>
<evidence type="ECO:0000256" key="6">
    <source>
        <dbReference type="SAM" id="Phobius"/>
    </source>
</evidence>
<evidence type="ECO:0008006" key="9">
    <source>
        <dbReference type="Google" id="ProtNLM"/>
    </source>
</evidence>
<dbReference type="Pfam" id="PF08395">
    <property type="entry name" value="7tm_7"/>
    <property type="match status" value="1"/>
</dbReference>
<dbReference type="EMBL" id="OU900098">
    <property type="protein sequence ID" value="CAG9862538.1"/>
    <property type="molecule type" value="Genomic_DNA"/>
</dbReference>
<protein>
    <recommendedName>
        <fullName evidence="9">Gustatory receptor</fullName>
    </recommendedName>
</protein>
<organism evidence="7 8">
    <name type="scientific">Phyllotreta striolata</name>
    <name type="common">Striped flea beetle</name>
    <name type="synonym">Crioceris striolata</name>
    <dbReference type="NCBI Taxonomy" id="444603"/>
    <lineage>
        <taxon>Eukaryota</taxon>
        <taxon>Metazoa</taxon>
        <taxon>Ecdysozoa</taxon>
        <taxon>Arthropoda</taxon>
        <taxon>Hexapoda</taxon>
        <taxon>Insecta</taxon>
        <taxon>Pterygota</taxon>
        <taxon>Neoptera</taxon>
        <taxon>Endopterygota</taxon>
        <taxon>Coleoptera</taxon>
        <taxon>Polyphaga</taxon>
        <taxon>Cucujiformia</taxon>
        <taxon>Chrysomeloidea</taxon>
        <taxon>Chrysomelidae</taxon>
        <taxon>Galerucinae</taxon>
        <taxon>Alticini</taxon>
        <taxon>Phyllotreta</taxon>
    </lineage>
</organism>
<keyword evidence="3 6" id="KW-0812">Transmembrane</keyword>
<feature type="transmembrane region" description="Helical" evidence="6">
    <location>
        <begin position="108"/>
        <end position="132"/>
    </location>
</feature>
<dbReference type="Proteomes" id="UP001153712">
    <property type="component" value="Chromosome 5"/>
</dbReference>
<evidence type="ECO:0000256" key="4">
    <source>
        <dbReference type="ARBA" id="ARBA00022989"/>
    </source>
</evidence>
<comment type="subcellular location">
    <subcellularLocation>
        <location evidence="1">Cell membrane</location>
        <topology evidence="1">Multi-pass membrane protein</topology>
    </subcellularLocation>
</comment>
<keyword evidence="8" id="KW-1185">Reference proteome</keyword>
<dbReference type="GO" id="GO:0005886">
    <property type="term" value="C:plasma membrane"/>
    <property type="evidence" value="ECO:0007669"/>
    <property type="project" value="UniProtKB-SubCell"/>
</dbReference>
<evidence type="ECO:0000256" key="1">
    <source>
        <dbReference type="ARBA" id="ARBA00004651"/>
    </source>
</evidence>
<keyword evidence="2" id="KW-1003">Cell membrane</keyword>
<keyword evidence="5 6" id="KW-0472">Membrane</keyword>
<feature type="transmembrane region" description="Helical" evidence="6">
    <location>
        <begin position="144"/>
        <end position="161"/>
    </location>
</feature>